<reference evidence="1" key="1">
    <citation type="submission" date="2023-03" db="EMBL/GenBank/DDBJ databases">
        <title>Massive genome expansion in bonnet fungi (Mycena s.s.) driven by repeated elements and novel gene families across ecological guilds.</title>
        <authorList>
            <consortium name="Lawrence Berkeley National Laboratory"/>
            <person name="Harder C.B."/>
            <person name="Miyauchi S."/>
            <person name="Viragh M."/>
            <person name="Kuo A."/>
            <person name="Thoen E."/>
            <person name="Andreopoulos B."/>
            <person name="Lu D."/>
            <person name="Skrede I."/>
            <person name="Drula E."/>
            <person name="Henrissat B."/>
            <person name="Morin E."/>
            <person name="Kohler A."/>
            <person name="Barry K."/>
            <person name="LaButti K."/>
            <person name="Morin E."/>
            <person name="Salamov A."/>
            <person name="Lipzen A."/>
            <person name="Mereny Z."/>
            <person name="Hegedus B."/>
            <person name="Baldrian P."/>
            <person name="Stursova M."/>
            <person name="Weitz H."/>
            <person name="Taylor A."/>
            <person name="Grigoriev I.V."/>
            <person name="Nagy L.G."/>
            <person name="Martin F."/>
            <person name="Kauserud H."/>
        </authorList>
    </citation>
    <scope>NUCLEOTIDE SEQUENCE</scope>
    <source>
        <strain evidence="1">CBHHK067</strain>
    </source>
</reference>
<dbReference type="AlphaFoldDB" id="A0AAD7GIQ2"/>
<comment type="caution">
    <text evidence="1">The sequence shown here is derived from an EMBL/GenBank/DDBJ whole genome shotgun (WGS) entry which is preliminary data.</text>
</comment>
<accession>A0AAD7GIQ2</accession>
<name>A0AAD7GIQ2_MYCRO</name>
<dbReference type="Proteomes" id="UP001221757">
    <property type="component" value="Unassembled WGS sequence"/>
</dbReference>
<keyword evidence="2" id="KW-1185">Reference proteome</keyword>
<evidence type="ECO:0000313" key="1">
    <source>
        <dbReference type="EMBL" id="KAJ7689807.1"/>
    </source>
</evidence>
<organism evidence="1 2">
    <name type="scientific">Mycena rosella</name>
    <name type="common">Pink bonnet</name>
    <name type="synonym">Agaricus rosellus</name>
    <dbReference type="NCBI Taxonomy" id="1033263"/>
    <lineage>
        <taxon>Eukaryota</taxon>
        <taxon>Fungi</taxon>
        <taxon>Dikarya</taxon>
        <taxon>Basidiomycota</taxon>
        <taxon>Agaricomycotina</taxon>
        <taxon>Agaricomycetes</taxon>
        <taxon>Agaricomycetidae</taxon>
        <taxon>Agaricales</taxon>
        <taxon>Marasmiineae</taxon>
        <taxon>Mycenaceae</taxon>
        <taxon>Mycena</taxon>
    </lineage>
</organism>
<proteinExistence type="predicted"/>
<sequence length="223" mass="24643">MDPYRLASWRKLVSALRSGDKHCNLVNLQIYESTKNEETTKKCRSAQLCQEFTTRECRGLIMLSPGRHCPFGNEFRSRKGLGYPRCPVSAIRPVSGLKPKPDPGPARSRTQVGPRVGLRIFADPQPGPKPGLGSIPSPPEFWRMKVSALGFSDHTLMTSQFGNPVMRGSKLGCHESMPYGTESRWGGRQDGECIPVQMIPTQTYTDLHTELSGAHGSTGTWTV</sequence>
<dbReference type="EMBL" id="JARKIE010000069">
    <property type="protein sequence ID" value="KAJ7689807.1"/>
    <property type="molecule type" value="Genomic_DNA"/>
</dbReference>
<gene>
    <name evidence="1" type="ORF">B0H17DRAFT_1180093</name>
</gene>
<evidence type="ECO:0000313" key="2">
    <source>
        <dbReference type="Proteomes" id="UP001221757"/>
    </source>
</evidence>
<protein>
    <submittedName>
        <fullName evidence="1">Uncharacterized protein</fullName>
    </submittedName>
</protein>